<organism evidence="4 5">
    <name type="scientific">Steroidobacter agaridevorans</name>
    <dbReference type="NCBI Taxonomy" id="2695856"/>
    <lineage>
        <taxon>Bacteria</taxon>
        <taxon>Pseudomonadati</taxon>
        <taxon>Pseudomonadota</taxon>
        <taxon>Gammaproteobacteria</taxon>
        <taxon>Steroidobacterales</taxon>
        <taxon>Steroidobacteraceae</taxon>
        <taxon>Steroidobacter</taxon>
    </lineage>
</organism>
<name>A0A829Y915_9GAMM</name>
<comment type="similarity">
    <text evidence="1">Belongs to the glycosyl hydrolase 9 (cellulase E) family.</text>
</comment>
<dbReference type="Pfam" id="PF02927">
    <property type="entry name" value="CelD_N"/>
    <property type="match status" value="1"/>
</dbReference>
<accession>A0A829Y915</accession>
<dbReference type="InterPro" id="IPR013783">
    <property type="entry name" value="Ig-like_fold"/>
</dbReference>
<dbReference type="InterPro" id="IPR004197">
    <property type="entry name" value="Cellulase_Ig-like"/>
</dbReference>
<dbReference type="Gene3D" id="1.50.10.10">
    <property type="match status" value="1"/>
</dbReference>
<reference evidence="5" key="1">
    <citation type="submission" date="2020-01" db="EMBL/GenBank/DDBJ databases">
        <title>'Steroidobacter agaridevorans' sp. nov., agar-degrading bacteria isolated from rhizosphere soils.</title>
        <authorList>
            <person name="Ikenaga M."/>
            <person name="Kataoka M."/>
            <person name="Murouchi A."/>
            <person name="Katsuragi S."/>
            <person name="Sakai M."/>
        </authorList>
    </citation>
    <scope>NUCLEOTIDE SEQUENCE [LARGE SCALE GENOMIC DNA]</scope>
    <source>
        <strain evidence="5">YU21-B</strain>
    </source>
</reference>
<dbReference type="GO" id="GO:0000272">
    <property type="term" value="P:polysaccharide catabolic process"/>
    <property type="evidence" value="ECO:0007669"/>
    <property type="project" value="UniProtKB-KW"/>
</dbReference>
<evidence type="ECO:0000259" key="3">
    <source>
        <dbReference type="Pfam" id="PF02927"/>
    </source>
</evidence>
<evidence type="ECO:0000313" key="5">
    <source>
        <dbReference type="Proteomes" id="UP000445000"/>
    </source>
</evidence>
<sequence>MKLQLFLGLCLAFAPCVTPAQDNSSLRLHERGYLTRPGLDVFVFSDIYPDGHQTGVTIIQHGTRVAANGDVRLEKSPGQWSPMPKGGERTVDEDSATISQYLSYPDPEKNRRGFNPIFYPDLQLGYWVRVTPERNGAFRIRVDLEKPLPQEWVGRVGFNLELFPTDLFGKSWLMDAVGGIFPRQPGGPLVWSSLPDAAASIPRQANSPTATPDSGLTAPLAIGKRLVVAAESDLQRLSIESVTGSLELIDGRSNHNNGWFIVRGALEAGAATRALEWVVTPHTVANWRYEPVIQVSQVGYAPAQPKRAIIELDAREMTLHPARLLRLTENGSQEVLSLTPTAWGNFLRYRYAAVDFSAVRDPGMYVLSYGAKTSHRFRIGDDVYARNVWQPTLEYFLPAQMCHMRVSEKYRVWHGLDHQDDALMAPVNLNHFDGYVQGPSTLSRFRPGESVPGLAAGGWHDAGDFDLRVESQIGTVWLLAKMIEEFGLDYDATTIDQSRQQVEIRDADGKNDALQQIEHGLLSVLGGYRALGRLYRGIIEPDLRAYVLLGDAAVQTDNAVSKPVAGLGVDNNGQPIVADDRWVFTEDNPERELHVAAGLLAAGRVLQGYNSQLADEATSVAKELVARASDRNKGAARVFALAELIQSTNDARYVQELVAMEPFIVAQPKDSAWMLASILDRLPKRFVARVTKAVAEYQQGVSARARTDSPYGVPYEPNIWGAGWDIQKRGVQQYFFQKGWPKLTSVDSYVNALNFVLGVHPGSNTASFVSGVGAHSVTTAYGTNRADWSYIPGGVVSGTNLVRPDLPELKVWPYFWQQTEYVMGGGETNFMFLALAVDKLYREHEPTAVSP</sequence>
<dbReference type="InterPro" id="IPR012341">
    <property type="entry name" value="6hp_glycosidase-like_sf"/>
</dbReference>
<dbReference type="RefSeq" id="WP_161811165.1">
    <property type="nucleotide sequence ID" value="NZ_BLJN01000001.1"/>
</dbReference>
<gene>
    <name evidence="4" type="ORF">GCM10011487_15030</name>
</gene>
<comment type="caution">
    <text evidence="4">The sequence shown here is derived from an EMBL/GenBank/DDBJ whole genome shotgun (WGS) entry which is preliminary data.</text>
</comment>
<dbReference type="InterPro" id="IPR008928">
    <property type="entry name" value="6-hairpin_glycosidase_sf"/>
</dbReference>
<evidence type="ECO:0000313" key="4">
    <source>
        <dbReference type="EMBL" id="GFE79503.1"/>
    </source>
</evidence>
<keyword evidence="2" id="KW-0732">Signal</keyword>
<dbReference type="SUPFAM" id="SSF48208">
    <property type="entry name" value="Six-hairpin glycosidases"/>
    <property type="match status" value="1"/>
</dbReference>
<feature type="domain" description="Cellulase Ig-like" evidence="3">
    <location>
        <begin position="290"/>
        <end position="373"/>
    </location>
</feature>
<feature type="signal peptide" evidence="2">
    <location>
        <begin position="1"/>
        <end position="20"/>
    </location>
</feature>
<dbReference type="SUPFAM" id="SSF81296">
    <property type="entry name" value="E set domains"/>
    <property type="match status" value="1"/>
</dbReference>
<dbReference type="EMBL" id="BLJN01000001">
    <property type="protein sequence ID" value="GFE79503.1"/>
    <property type="molecule type" value="Genomic_DNA"/>
</dbReference>
<dbReference type="AlphaFoldDB" id="A0A829Y915"/>
<dbReference type="InterPro" id="IPR014756">
    <property type="entry name" value="Ig_E-set"/>
</dbReference>
<dbReference type="CDD" id="cd02850">
    <property type="entry name" value="E_set_Cellulase_N"/>
    <property type="match status" value="1"/>
</dbReference>
<feature type="chain" id="PRO_5032990680" description="Cellulase Ig-like domain-containing protein" evidence="2">
    <location>
        <begin position="21"/>
        <end position="851"/>
    </location>
</feature>
<protein>
    <recommendedName>
        <fullName evidence="3">Cellulase Ig-like domain-containing protein</fullName>
    </recommendedName>
</protein>
<evidence type="ECO:0000256" key="1">
    <source>
        <dbReference type="ARBA" id="ARBA00007072"/>
    </source>
</evidence>
<keyword evidence="5" id="KW-1185">Reference proteome</keyword>
<proteinExistence type="inferred from homology"/>
<evidence type="ECO:0000256" key="2">
    <source>
        <dbReference type="SAM" id="SignalP"/>
    </source>
</evidence>
<dbReference type="Gene3D" id="2.60.40.10">
    <property type="entry name" value="Immunoglobulins"/>
    <property type="match status" value="1"/>
</dbReference>
<dbReference type="GO" id="GO:0008810">
    <property type="term" value="F:cellulase activity"/>
    <property type="evidence" value="ECO:0007669"/>
    <property type="project" value="InterPro"/>
</dbReference>
<dbReference type="Proteomes" id="UP000445000">
    <property type="component" value="Unassembled WGS sequence"/>
</dbReference>